<dbReference type="SMART" id="SM00822">
    <property type="entry name" value="PKS_KR"/>
    <property type="match status" value="1"/>
</dbReference>
<dbReference type="SUPFAM" id="SSF51735">
    <property type="entry name" value="NAD(P)-binding Rossmann-fold domains"/>
    <property type="match status" value="1"/>
</dbReference>
<dbReference type="InterPro" id="IPR057326">
    <property type="entry name" value="KR_dom"/>
</dbReference>
<evidence type="ECO:0000256" key="2">
    <source>
        <dbReference type="ARBA" id="ARBA00023002"/>
    </source>
</evidence>
<dbReference type="PRINTS" id="PR00080">
    <property type="entry name" value="SDRFAMILY"/>
</dbReference>
<accession>A0A1M6MS07</accession>
<dbReference type="PANTHER" id="PTHR42760:SF115">
    <property type="entry name" value="3-OXOACYL-[ACYL-CARRIER-PROTEIN] REDUCTASE FABG"/>
    <property type="match status" value="1"/>
</dbReference>
<reference evidence="5" key="1">
    <citation type="submission" date="2016-11" db="EMBL/GenBank/DDBJ databases">
        <authorList>
            <person name="Varghese N."/>
            <person name="Submissions S."/>
        </authorList>
    </citation>
    <scope>NUCLEOTIDE SEQUENCE [LARGE SCALE GENOMIC DNA]</scope>
    <source>
        <strain evidence="5">DSM 16057</strain>
    </source>
</reference>
<dbReference type="AlphaFoldDB" id="A0A1M6MS07"/>
<dbReference type="Gene3D" id="3.40.50.720">
    <property type="entry name" value="NAD(P)-binding Rossmann-like Domain"/>
    <property type="match status" value="1"/>
</dbReference>
<keyword evidence="5" id="KW-1185">Reference proteome</keyword>
<dbReference type="PRINTS" id="PR00081">
    <property type="entry name" value="GDHRDH"/>
</dbReference>
<proteinExistence type="inferred from homology"/>
<dbReference type="FunFam" id="3.40.50.720:FF:000240">
    <property type="entry name" value="SDR family oxidoreductase"/>
    <property type="match status" value="1"/>
</dbReference>
<dbReference type="STRING" id="1121432.SAMN02745219_03516"/>
<comment type="similarity">
    <text evidence="1">Belongs to the short-chain dehydrogenases/reductases (SDR) family.</text>
</comment>
<dbReference type="InterPro" id="IPR020904">
    <property type="entry name" value="Sc_DH/Rdtase_CS"/>
</dbReference>
<sequence>MSLDLFNLSGKVALFIGGSGGLGKVVSLGLARAGANVIPVSRNKERNADLVEEIMALGRKSFLTSVDITDQLDIKRLVDEVVEKFGKIDILINAAGKNYKKPALELTEEEWDNVLEVNAKGVFLVSQIVGEKMIAQGGGKIINFASLGSHLGITRSVAYCSSKGAVMQMTKVLAAEWAPYGINVNCISPGYFKTPLTEKVLSEKETCEKIINRTPMRRLGVPEDLVGAVIFLASDASNFVTGTTIAVDGGFLSLAI</sequence>
<dbReference type="InterPro" id="IPR036291">
    <property type="entry name" value="NAD(P)-bd_dom_sf"/>
</dbReference>
<dbReference type="NCBIfam" id="NF005559">
    <property type="entry name" value="PRK07231.1"/>
    <property type="match status" value="1"/>
</dbReference>
<evidence type="ECO:0000259" key="3">
    <source>
        <dbReference type="SMART" id="SM00822"/>
    </source>
</evidence>
<name>A0A1M6MS07_9FIRM</name>
<evidence type="ECO:0000313" key="4">
    <source>
        <dbReference type="EMBL" id="SHJ86247.1"/>
    </source>
</evidence>
<dbReference type="GO" id="GO:0005975">
    <property type="term" value="P:carbohydrate metabolic process"/>
    <property type="evidence" value="ECO:0007669"/>
    <property type="project" value="UniProtKB-ARBA"/>
</dbReference>
<evidence type="ECO:0000313" key="5">
    <source>
        <dbReference type="Proteomes" id="UP000184529"/>
    </source>
</evidence>
<keyword evidence="2" id="KW-0560">Oxidoreductase</keyword>
<dbReference type="EMBL" id="FQZM01000081">
    <property type="protein sequence ID" value="SHJ86247.1"/>
    <property type="molecule type" value="Genomic_DNA"/>
</dbReference>
<dbReference type="InterPro" id="IPR002347">
    <property type="entry name" value="SDR_fam"/>
</dbReference>
<dbReference type="RefSeq" id="WP_072871630.1">
    <property type="nucleotide sequence ID" value="NZ_FQZM01000081.1"/>
</dbReference>
<dbReference type="Pfam" id="PF13561">
    <property type="entry name" value="adh_short_C2"/>
    <property type="match status" value="1"/>
</dbReference>
<dbReference type="Proteomes" id="UP000184529">
    <property type="component" value="Unassembled WGS sequence"/>
</dbReference>
<dbReference type="PANTHER" id="PTHR42760">
    <property type="entry name" value="SHORT-CHAIN DEHYDROGENASES/REDUCTASES FAMILY MEMBER"/>
    <property type="match status" value="1"/>
</dbReference>
<protein>
    <submittedName>
        <fullName evidence="4">Gluconate 5-dehydrogenase</fullName>
    </submittedName>
</protein>
<dbReference type="OrthoDB" id="9803333at2"/>
<dbReference type="PROSITE" id="PS00061">
    <property type="entry name" value="ADH_SHORT"/>
    <property type="match status" value="1"/>
</dbReference>
<gene>
    <name evidence="4" type="ORF">SAMN02745219_03516</name>
</gene>
<organism evidence="4 5">
    <name type="scientific">Desulfofundulus thermosubterraneus DSM 16057</name>
    <dbReference type="NCBI Taxonomy" id="1121432"/>
    <lineage>
        <taxon>Bacteria</taxon>
        <taxon>Bacillati</taxon>
        <taxon>Bacillota</taxon>
        <taxon>Clostridia</taxon>
        <taxon>Eubacteriales</taxon>
        <taxon>Peptococcaceae</taxon>
        <taxon>Desulfofundulus</taxon>
    </lineage>
</organism>
<dbReference type="GO" id="GO:0016616">
    <property type="term" value="F:oxidoreductase activity, acting on the CH-OH group of donors, NAD or NADP as acceptor"/>
    <property type="evidence" value="ECO:0007669"/>
    <property type="project" value="UniProtKB-ARBA"/>
</dbReference>
<feature type="domain" description="Ketoreductase" evidence="3">
    <location>
        <begin position="11"/>
        <end position="190"/>
    </location>
</feature>
<evidence type="ECO:0000256" key="1">
    <source>
        <dbReference type="ARBA" id="ARBA00006484"/>
    </source>
</evidence>